<evidence type="ECO:0000256" key="13">
    <source>
        <dbReference type="ARBA" id="ARBA00093264"/>
    </source>
</evidence>
<proteinExistence type="inferred from homology"/>
<dbReference type="OMA" id="VKIVNVH"/>
<dbReference type="Gene3D" id="3.40.50.720">
    <property type="entry name" value="NAD(P)-binding Rossmann-like Domain"/>
    <property type="match status" value="1"/>
</dbReference>
<dbReference type="InterPro" id="IPR003462">
    <property type="entry name" value="ODC_Mu_crystall"/>
</dbReference>
<dbReference type="EC" id="1.5.1.1" evidence="16"/>
<dbReference type="PANTHER" id="PTHR13812:SF19">
    <property type="entry name" value="KETIMINE REDUCTASE MU-CRYSTALLIN"/>
    <property type="match status" value="1"/>
</dbReference>
<dbReference type="STRING" id="7375.A0A0L0BM96"/>
<comment type="catalytic activity">
    <reaction evidence="14">
        <text>L-pipecolate + NADP(+) = Delta(1)-piperideine-2-carboxylate + NADPH + H(+)</text>
        <dbReference type="Rhea" id="RHEA:12524"/>
        <dbReference type="ChEBI" id="CHEBI:15378"/>
        <dbReference type="ChEBI" id="CHEBI:57783"/>
        <dbReference type="ChEBI" id="CHEBI:58349"/>
        <dbReference type="ChEBI" id="CHEBI:61185"/>
        <dbReference type="ChEBI" id="CHEBI:77631"/>
        <dbReference type="EC" id="1.5.1.1"/>
    </reaction>
    <physiologicalReaction direction="right-to-left" evidence="14">
        <dbReference type="Rhea" id="RHEA:12526"/>
    </physiologicalReaction>
</comment>
<comment type="catalytic activity">
    <reaction evidence="6">
        <text>Delta(2)-thiazoline-2-carboxylate + NADPH + 2 H(+) = L-thiazolidine-2-carboxylate + NADP(+)</text>
        <dbReference type="Rhea" id="RHEA:68072"/>
        <dbReference type="ChEBI" id="CHEBI:15378"/>
        <dbReference type="ChEBI" id="CHEBI:57783"/>
        <dbReference type="ChEBI" id="CHEBI:58349"/>
        <dbReference type="ChEBI" id="CHEBI:176895"/>
        <dbReference type="ChEBI" id="CHEBI:176896"/>
    </reaction>
    <physiologicalReaction direction="left-to-right" evidence="6">
        <dbReference type="Rhea" id="RHEA:68073"/>
    </physiologicalReaction>
</comment>
<dbReference type="GO" id="GO:0047127">
    <property type="term" value="F:thiomorpholine-carboxylate dehydrogenase activity"/>
    <property type="evidence" value="ECO:0007669"/>
    <property type="project" value="UniProtKB-EC"/>
</dbReference>
<evidence type="ECO:0000256" key="2">
    <source>
        <dbReference type="ARBA" id="ARBA00012883"/>
    </source>
</evidence>
<dbReference type="Pfam" id="PF02423">
    <property type="entry name" value="OCD_Mu_crystall"/>
    <property type="match status" value="1"/>
</dbReference>
<comment type="catalytic activity">
    <reaction evidence="11">
        <text>(S)-cystathionine ketimine + NADH + 2 H(+) = (3R,5S)-2,3,5,6,7-pentahydro-1,4-thiazepine-3,5-dicarboxylate + NAD(+)</text>
        <dbReference type="Rhea" id="RHEA:68032"/>
        <dbReference type="ChEBI" id="CHEBI:15378"/>
        <dbReference type="ChEBI" id="CHEBI:57540"/>
        <dbReference type="ChEBI" id="CHEBI:57945"/>
        <dbReference type="ChEBI" id="CHEBI:176808"/>
        <dbReference type="ChEBI" id="CHEBI:176810"/>
    </reaction>
    <physiologicalReaction direction="left-to-right" evidence="11">
        <dbReference type="Rhea" id="RHEA:68033"/>
    </physiologicalReaction>
</comment>
<evidence type="ECO:0000256" key="9">
    <source>
        <dbReference type="ARBA" id="ARBA00093227"/>
    </source>
</evidence>
<dbReference type="GO" id="GO:0005737">
    <property type="term" value="C:cytoplasm"/>
    <property type="evidence" value="ECO:0007669"/>
    <property type="project" value="TreeGrafter"/>
</dbReference>
<evidence type="ECO:0000256" key="3">
    <source>
        <dbReference type="ARBA" id="ARBA00015173"/>
    </source>
</evidence>
<evidence type="ECO:0000256" key="10">
    <source>
        <dbReference type="ARBA" id="ARBA00093248"/>
    </source>
</evidence>
<evidence type="ECO:0000256" key="15">
    <source>
        <dbReference type="ARBA" id="ARBA00093567"/>
    </source>
</evidence>
<comment type="catalytic activity">
    <reaction evidence="10">
        <text>(R)-lanthionine ketimine + NADPH + 2 H(+) = (3R,5R)-1,4-thiomorpholine-3,5-dicarboxylate + NADP(+)</text>
        <dbReference type="Rhea" id="RHEA:68040"/>
        <dbReference type="ChEBI" id="CHEBI:15378"/>
        <dbReference type="ChEBI" id="CHEBI:57783"/>
        <dbReference type="ChEBI" id="CHEBI:58349"/>
        <dbReference type="ChEBI" id="CHEBI:176891"/>
        <dbReference type="ChEBI" id="CHEBI:176892"/>
    </reaction>
    <physiologicalReaction direction="left-to-right" evidence="10">
        <dbReference type="Rhea" id="RHEA:68041"/>
    </physiologicalReaction>
</comment>
<dbReference type="PIRSF" id="PIRSF001439">
    <property type="entry name" value="CryM"/>
    <property type="match status" value="1"/>
</dbReference>
<dbReference type="Proteomes" id="UP000037069">
    <property type="component" value="Unassembled WGS sequence"/>
</dbReference>
<comment type="catalytic activity">
    <reaction evidence="9">
        <text>(S)-cystathionine ketimine + NADPH + 2 H(+) = (3R,5S)-2,3,5,6,7-pentahydro-1,4-thiazepine-3,5-dicarboxylate + NADP(+)</text>
        <dbReference type="Rhea" id="RHEA:68036"/>
        <dbReference type="ChEBI" id="CHEBI:15378"/>
        <dbReference type="ChEBI" id="CHEBI:57783"/>
        <dbReference type="ChEBI" id="CHEBI:58349"/>
        <dbReference type="ChEBI" id="CHEBI:176808"/>
        <dbReference type="ChEBI" id="CHEBI:176810"/>
    </reaction>
    <physiologicalReaction direction="left-to-right" evidence="9">
        <dbReference type="Rhea" id="RHEA:68037"/>
    </physiologicalReaction>
</comment>
<accession>A0A0L0BM96</accession>
<evidence type="ECO:0000256" key="14">
    <source>
        <dbReference type="ARBA" id="ARBA00093273"/>
    </source>
</evidence>
<evidence type="ECO:0000256" key="7">
    <source>
        <dbReference type="ARBA" id="ARBA00093203"/>
    </source>
</evidence>
<dbReference type="Gene3D" id="3.30.1780.10">
    <property type="entry name" value="ornithine cyclodeaminase, domain 1"/>
    <property type="match status" value="1"/>
</dbReference>
<dbReference type="GO" id="GO:0042562">
    <property type="term" value="F:hormone binding"/>
    <property type="evidence" value="ECO:0007669"/>
    <property type="project" value="TreeGrafter"/>
</dbReference>
<evidence type="ECO:0000256" key="11">
    <source>
        <dbReference type="ARBA" id="ARBA00093250"/>
    </source>
</evidence>
<evidence type="ECO:0000256" key="12">
    <source>
        <dbReference type="ARBA" id="ARBA00093263"/>
    </source>
</evidence>
<dbReference type="InterPro" id="IPR023401">
    <property type="entry name" value="ODC_N"/>
</dbReference>
<reference evidence="18 19" key="1">
    <citation type="journal article" date="2015" name="Nat. Commun.">
        <title>Lucilia cuprina genome unlocks parasitic fly biology to underpin future interventions.</title>
        <authorList>
            <person name="Anstead C.A."/>
            <person name="Korhonen P.K."/>
            <person name="Young N.D."/>
            <person name="Hall R.S."/>
            <person name="Jex A.R."/>
            <person name="Murali S.C."/>
            <person name="Hughes D.S."/>
            <person name="Lee S.F."/>
            <person name="Perry T."/>
            <person name="Stroehlein A.J."/>
            <person name="Ansell B.R."/>
            <person name="Breugelmans B."/>
            <person name="Hofmann A."/>
            <person name="Qu J."/>
            <person name="Dugan S."/>
            <person name="Lee S.L."/>
            <person name="Chao H."/>
            <person name="Dinh H."/>
            <person name="Han Y."/>
            <person name="Doddapaneni H.V."/>
            <person name="Worley K.C."/>
            <person name="Muzny D.M."/>
            <person name="Ioannidis P."/>
            <person name="Waterhouse R.M."/>
            <person name="Zdobnov E.M."/>
            <person name="James P.J."/>
            <person name="Bagnall N.H."/>
            <person name="Kotze A.C."/>
            <person name="Gibbs R.A."/>
            <person name="Richards S."/>
            <person name="Batterham P."/>
            <person name="Gasser R.B."/>
        </authorList>
    </citation>
    <scope>NUCLEOTIDE SEQUENCE [LARGE SCALE GENOMIC DNA]</scope>
    <source>
        <strain evidence="18 19">LS</strain>
        <tissue evidence="18">Full body</tissue>
    </source>
</reference>
<comment type="catalytic activity">
    <reaction evidence="12">
        <text>(3R)-1,4-thiomorpholine-3-carboxylate + NADP(+) = 3,4-dehydrothiomorpholine-3-carboxylate + NADPH + 2 H(+)</text>
        <dbReference type="Rhea" id="RHEA:12500"/>
        <dbReference type="ChEBI" id="CHEBI:15378"/>
        <dbReference type="ChEBI" id="CHEBI:57783"/>
        <dbReference type="ChEBI" id="CHEBI:58349"/>
        <dbReference type="ChEBI" id="CHEBI:58517"/>
        <dbReference type="ChEBI" id="CHEBI:176873"/>
        <dbReference type="EC" id="1.5.1.25"/>
    </reaction>
    <physiologicalReaction direction="right-to-left" evidence="12">
        <dbReference type="Rhea" id="RHEA:12502"/>
    </physiologicalReaction>
</comment>
<organism evidence="18 19">
    <name type="scientific">Lucilia cuprina</name>
    <name type="common">Green bottle fly</name>
    <name type="synonym">Australian sheep blowfly</name>
    <dbReference type="NCBI Taxonomy" id="7375"/>
    <lineage>
        <taxon>Eukaryota</taxon>
        <taxon>Metazoa</taxon>
        <taxon>Ecdysozoa</taxon>
        <taxon>Arthropoda</taxon>
        <taxon>Hexapoda</taxon>
        <taxon>Insecta</taxon>
        <taxon>Pterygota</taxon>
        <taxon>Neoptera</taxon>
        <taxon>Endopterygota</taxon>
        <taxon>Diptera</taxon>
        <taxon>Brachycera</taxon>
        <taxon>Muscomorpha</taxon>
        <taxon>Oestroidea</taxon>
        <taxon>Calliphoridae</taxon>
        <taxon>Luciliinae</taxon>
        <taxon>Lucilia</taxon>
    </lineage>
</organism>
<comment type="subunit">
    <text evidence="15">Homodimer. Binds the thyroid hormone triiodothyronine (T3); T3 binding inhibits enzymatic activity.</text>
</comment>
<evidence type="ECO:0000256" key="6">
    <source>
        <dbReference type="ARBA" id="ARBA00093197"/>
    </source>
</evidence>
<dbReference type="GO" id="GO:0050241">
    <property type="term" value="F:pyrroline-2-carboxylate reductase activity"/>
    <property type="evidence" value="ECO:0007669"/>
    <property type="project" value="UniProtKB-EC"/>
</dbReference>
<comment type="catalytic activity">
    <reaction evidence="5">
        <text>L-pipecolate + NAD(+) = Delta(1)-piperideine-2-carboxylate + NADH + H(+)</text>
        <dbReference type="Rhea" id="RHEA:30807"/>
        <dbReference type="ChEBI" id="CHEBI:15378"/>
        <dbReference type="ChEBI" id="CHEBI:57540"/>
        <dbReference type="ChEBI" id="CHEBI:57945"/>
        <dbReference type="ChEBI" id="CHEBI:61185"/>
        <dbReference type="ChEBI" id="CHEBI:77631"/>
        <dbReference type="EC" id="1.5.1.1"/>
    </reaction>
    <physiologicalReaction direction="right-to-left" evidence="5">
        <dbReference type="Rhea" id="RHEA:30809"/>
    </physiologicalReaction>
</comment>
<comment type="catalytic activity">
    <reaction evidence="13">
        <text>L-proline + NAD(+) = 1-pyrroline-2-carboxylate + NADH + H(+)</text>
        <dbReference type="Rhea" id="RHEA:20321"/>
        <dbReference type="ChEBI" id="CHEBI:15378"/>
        <dbReference type="ChEBI" id="CHEBI:39785"/>
        <dbReference type="ChEBI" id="CHEBI:57540"/>
        <dbReference type="ChEBI" id="CHEBI:57945"/>
        <dbReference type="ChEBI" id="CHEBI:60039"/>
        <dbReference type="EC" id="1.5.1.1"/>
    </reaction>
    <physiologicalReaction direction="right-to-left" evidence="13">
        <dbReference type="Rhea" id="RHEA:20323"/>
    </physiologicalReaction>
</comment>
<dbReference type="OrthoDB" id="41492at2759"/>
<evidence type="ECO:0000256" key="5">
    <source>
        <dbReference type="ARBA" id="ARBA00093190"/>
    </source>
</evidence>
<evidence type="ECO:0000256" key="8">
    <source>
        <dbReference type="ARBA" id="ARBA00093226"/>
    </source>
</evidence>
<evidence type="ECO:0000256" key="16">
    <source>
        <dbReference type="ARBA" id="ARBA00093598"/>
    </source>
</evidence>
<comment type="similarity">
    <text evidence="1">Belongs to the ornithine cyclodeaminase/mu-crystallin family.</text>
</comment>
<dbReference type="AlphaFoldDB" id="A0A0L0BM96"/>
<comment type="catalytic activity">
    <reaction evidence="7">
        <text>L-proline + NADP(+) = 1-pyrroline-2-carboxylate + NADPH + H(+)</text>
        <dbReference type="Rhea" id="RHEA:20317"/>
        <dbReference type="ChEBI" id="CHEBI:15378"/>
        <dbReference type="ChEBI" id="CHEBI:39785"/>
        <dbReference type="ChEBI" id="CHEBI:57783"/>
        <dbReference type="ChEBI" id="CHEBI:58349"/>
        <dbReference type="ChEBI" id="CHEBI:60039"/>
        <dbReference type="EC" id="1.5.1.1"/>
    </reaction>
    <physiologicalReaction direction="right-to-left" evidence="7">
        <dbReference type="Rhea" id="RHEA:20319"/>
    </physiologicalReaction>
</comment>
<comment type="caution">
    <text evidence="18">The sequence shown here is derived from an EMBL/GenBank/DDBJ whole genome shotgun (WGS) entry which is preliminary data.</text>
</comment>
<protein>
    <recommendedName>
        <fullName evidence="3">Ketimine reductase mu-crystallin</fullName>
        <ecNumber evidence="16">1.5.1.1</ecNumber>
        <ecNumber evidence="2">1.5.1.25</ecNumber>
    </recommendedName>
    <alternativeName>
        <fullName evidence="17">1-piperideine-2-carboxylate/1-pyrroline-2-carboxylate reductase</fullName>
    </alternativeName>
    <alternativeName>
        <fullName evidence="4">NADP-regulated thyroid-hormone-binding protein</fullName>
    </alternativeName>
</protein>
<gene>
    <name evidence="18" type="ORF">FF38_13915</name>
</gene>
<dbReference type="InterPro" id="IPR036291">
    <property type="entry name" value="NAD(P)-bd_dom_sf"/>
</dbReference>
<dbReference type="EMBL" id="JRES01001642">
    <property type="protein sequence ID" value="KNC21250.1"/>
    <property type="molecule type" value="Genomic_DNA"/>
</dbReference>
<dbReference type="SUPFAM" id="SSF51735">
    <property type="entry name" value="NAD(P)-binding Rossmann-fold domains"/>
    <property type="match status" value="1"/>
</dbReference>
<comment type="catalytic activity">
    <reaction evidence="8">
        <text>(3R)-1,4-thiomorpholine-3-carboxylate + NAD(+) = 3,4-dehydrothiomorpholine-3-carboxylate + NADH + 2 H(+)</text>
        <dbReference type="Rhea" id="RHEA:12504"/>
        <dbReference type="ChEBI" id="CHEBI:15378"/>
        <dbReference type="ChEBI" id="CHEBI:57540"/>
        <dbReference type="ChEBI" id="CHEBI:57945"/>
        <dbReference type="ChEBI" id="CHEBI:58517"/>
        <dbReference type="ChEBI" id="CHEBI:176873"/>
        <dbReference type="EC" id="1.5.1.25"/>
    </reaction>
    <physiologicalReaction direction="right-to-left" evidence="8">
        <dbReference type="Rhea" id="RHEA:12506"/>
    </physiologicalReaction>
</comment>
<evidence type="ECO:0000256" key="1">
    <source>
        <dbReference type="ARBA" id="ARBA00008903"/>
    </source>
</evidence>
<evidence type="ECO:0000313" key="19">
    <source>
        <dbReference type="Proteomes" id="UP000037069"/>
    </source>
</evidence>
<dbReference type="PANTHER" id="PTHR13812">
    <property type="entry name" value="KETIMINE REDUCTASE MU-CRYSTALLIN"/>
    <property type="match status" value="1"/>
</dbReference>
<sequence length="341" mass="37054">MSADLQPKYISAKEVEKLLTWPLVNTAVEEALKATGQTGIDPANLQHSYAIQPARSITPCGDRTKLLMCMPGFVGNYQLGDPAGNKKNTLACKLVTSFASNHLLKPPVPNILANILLFNTETGQLQCIMDGTQITAWRTAAASLVATKYLYFKRFPEGVNKAIKLAIIGCGVQGQSHALGMCKTFNVIDVYLYNRTKAKADRLADELRTECSTRVHVCDSAETAVREADVVCVGTYSPTALINYEMLKGSDVHINTVGAGQVHFGEVAQDIYDQSVVYVDSMVSAKVELKDLKARIIGEVGEVIRNGKRTENERITIYQSMGIAAEDATVAQAIYDATIKG</sequence>
<name>A0A0L0BM96_LUCCU</name>
<dbReference type="EC" id="1.5.1.25" evidence="2"/>
<evidence type="ECO:0000313" key="18">
    <source>
        <dbReference type="EMBL" id="KNC21250.1"/>
    </source>
</evidence>
<keyword evidence="19" id="KW-1185">Reference proteome</keyword>
<evidence type="ECO:0000256" key="17">
    <source>
        <dbReference type="ARBA" id="ARBA00093650"/>
    </source>
</evidence>
<evidence type="ECO:0000256" key="4">
    <source>
        <dbReference type="ARBA" id="ARBA00033420"/>
    </source>
</evidence>